<dbReference type="AlphaFoldDB" id="A0AAP2E0M1"/>
<name>A0AAP2E0M1_9BACT</name>
<accession>A0AAP2E0M1</accession>
<sequence length="81" mass="9884">MKYLDFLWALDMMYRYYPKYHSNELLLLADDILKWFNNELPEDSSTLIYLQSCYNSPYDALMAVWKEILLLSDTFLPFRRN</sequence>
<evidence type="ECO:0000313" key="1">
    <source>
        <dbReference type="EMBL" id="MBT1710575.1"/>
    </source>
</evidence>
<proteinExistence type="predicted"/>
<dbReference type="RefSeq" id="WP_254086150.1">
    <property type="nucleotide sequence ID" value="NZ_JAHESE010000024.1"/>
</dbReference>
<keyword evidence="2" id="KW-1185">Reference proteome</keyword>
<evidence type="ECO:0000313" key="2">
    <source>
        <dbReference type="Proteomes" id="UP001319080"/>
    </source>
</evidence>
<comment type="caution">
    <text evidence="1">The sequence shown here is derived from an EMBL/GenBank/DDBJ whole genome shotgun (WGS) entry which is preliminary data.</text>
</comment>
<gene>
    <name evidence="1" type="ORF">KK062_20190</name>
</gene>
<organism evidence="1 2">
    <name type="scientific">Dawidia cretensis</name>
    <dbReference type="NCBI Taxonomy" id="2782350"/>
    <lineage>
        <taxon>Bacteria</taxon>
        <taxon>Pseudomonadati</taxon>
        <taxon>Bacteroidota</taxon>
        <taxon>Cytophagia</taxon>
        <taxon>Cytophagales</taxon>
        <taxon>Chryseotaleaceae</taxon>
        <taxon>Dawidia</taxon>
    </lineage>
</organism>
<dbReference type="Proteomes" id="UP001319080">
    <property type="component" value="Unassembled WGS sequence"/>
</dbReference>
<dbReference type="EMBL" id="JAHESE010000024">
    <property type="protein sequence ID" value="MBT1710575.1"/>
    <property type="molecule type" value="Genomic_DNA"/>
</dbReference>
<protein>
    <submittedName>
        <fullName evidence="1">Uncharacterized protein</fullName>
    </submittedName>
</protein>
<reference evidence="1 2" key="1">
    <citation type="submission" date="2021-05" db="EMBL/GenBank/DDBJ databases">
        <title>A Polyphasic approach of four new species of the genus Ohtaekwangia: Ohtaekwangia histidinii sp. nov., Ohtaekwangia cretensis sp. nov., Ohtaekwangia indiensis sp. nov., Ohtaekwangia reichenbachii sp. nov. from diverse environment.</title>
        <authorList>
            <person name="Octaviana S."/>
        </authorList>
    </citation>
    <scope>NUCLEOTIDE SEQUENCE [LARGE SCALE GENOMIC DNA]</scope>
    <source>
        <strain evidence="1 2">PWU5</strain>
    </source>
</reference>